<name>A0AAE0F883_9CHLO</name>
<dbReference type="AlphaFoldDB" id="A0AAE0F883"/>
<organism evidence="1 2">
    <name type="scientific">Cymbomonas tetramitiformis</name>
    <dbReference type="NCBI Taxonomy" id="36881"/>
    <lineage>
        <taxon>Eukaryota</taxon>
        <taxon>Viridiplantae</taxon>
        <taxon>Chlorophyta</taxon>
        <taxon>Pyramimonadophyceae</taxon>
        <taxon>Pyramimonadales</taxon>
        <taxon>Pyramimonadaceae</taxon>
        <taxon>Cymbomonas</taxon>
    </lineage>
</organism>
<reference evidence="1 2" key="1">
    <citation type="journal article" date="2015" name="Genome Biol. Evol.">
        <title>Comparative Genomics of a Bacterivorous Green Alga Reveals Evolutionary Causalities and Consequences of Phago-Mixotrophic Mode of Nutrition.</title>
        <authorList>
            <person name="Burns J.A."/>
            <person name="Paasch A."/>
            <person name="Narechania A."/>
            <person name="Kim E."/>
        </authorList>
    </citation>
    <scope>NUCLEOTIDE SEQUENCE [LARGE SCALE GENOMIC DNA]</scope>
    <source>
        <strain evidence="1 2">PLY_AMNH</strain>
    </source>
</reference>
<evidence type="ECO:0000313" key="1">
    <source>
        <dbReference type="EMBL" id="KAK3254845.1"/>
    </source>
</evidence>
<dbReference type="Proteomes" id="UP001190700">
    <property type="component" value="Unassembled WGS sequence"/>
</dbReference>
<dbReference type="EMBL" id="LGRX02023143">
    <property type="protein sequence ID" value="KAK3254845.1"/>
    <property type="molecule type" value="Genomic_DNA"/>
</dbReference>
<feature type="non-terminal residue" evidence="1">
    <location>
        <position position="293"/>
    </location>
</feature>
<keyword evidence="2" id="KW-1185">Reference proteome</keyword>
<gene>
    <name evidence="1" type="ORF">CYMTET_35955</name>
</gene>
<comment type="caution">
    <text evidence="1">The sequence shown here is derived from an EMBL/GenBank/DDBJ whole genome shotgun (WGS) entry which is preliminary data.</text>
</comment>
<evidence type="ECO:0000313" key="2">
    <source>
        <dbReference type="Proteomes" id="UP001190700"/>
    </source>
</evidence>
<proteinExistence type="predicted"/>
<protein>
    <submittedName>
        <fullName evidence="1">Uncharacterized protein</fullName>
    </submittedName>
</protein>
<sequence>MSKLTLSQYMPRISLGRLACAVCHILSLRAAGGTTANGKGVLFPLNQGSTIDAWSYDTKQDNRMGSLTPEFARTLYQTEDFNVLRSPLRALYEPEWVWGQKFPRCPNIGHPRPGVVDANAYNCSVDDINHVVNADSSVILFGSLRMGFYNGTFYKPQAAWCYYNETDQENGIWDGEKGTQLVGVRYAKLVADFIEYFEALGIIYDYLGLENESGYFEPQTFVDTITELIRLQGERGFTLPRKGWIVPDLYNPKASWYRDVFRMGFAEHVNIAGTHYYGYEREWTDSEGRYNVQ</sequence>
<accession>A0AAE0F883</accession>